<dbReference type="Proteomes" id="UP000192756">
    <property type="component" value="Unassembled WGS sequence"/>
</dbReference>
<dbReference type="PRINTS" id="PR00032">
    <property type="entry name" value="HTHARAC"/>
</dbReference>
<evidence type="ECO:0000313" key="6">
    <source>
        <dbReference type="Proteomes" id="UP000192756"/>
    </source>
</evidence>
<reference evidence="6" key="1">
    <citation type="submission" date="2017-04" db="EMBL/GenBank/DDBJ databases">
        <authorList>
            <person name="Varghese N."/>
            <person name="Submissions S."/>
        </authorList>
    </citation>
    <scope>NUCLEOTIDE SEQUENCE [LARGE SCALE GENOMIC DNA]</scope>
    <source>
        <strain evidence="6">DSM 12126</strain>
    </source>
</reference>
<organism evidence="5 6">
    <name type="scientific">Pedobacter africanus</name>
    <dbReference type="NCBI Taxonomy" id="151894"/>
    <lineage>
        <taxon>Bacteria</taxon>
        <taxon>Pseudomonadati</taxon>
        <taxon>Bacteroidota</taxon>
        <taxon>Sphingobacteriia</taxon>
        <taxon>Sphingobacteriales</taxon>
        <taxon>Sphingobacteriaceae</taxon>
        <taxon>Pedobacter</taxon>
    </lineage>
</organism>
<sequence>MDHTESVKEFYDRIPAANPLNLSLNNAGAGHVNVFTRSACAFVSPYSRRDYYKVSLIIGTGKLHYADKWIEIDRPALLFSNPVIPYAFEAESEIQDGWFCLFTEAFVQPGQQQGILQESPLFKLGGSPVFFVNEQQQAEISGIFRKMMEEIGSDYPQKYSLLYTYLHLLIHQAMKMIPAQNYQKPVNAAFRISNLFKELLERQFPIDSPERALKLNTAADYALNLSVHVNYLNRAVKQVTGKTTTEHIALRIVQEAQALLLHTDWNISEIAYSLGFEYPAYFNNFFKKMTGATPGEVRNTLV</sequence>
<dbReference type="Pfam" id="PF12833">
    <property type="entry name" value="HTH_18"/>
    <property type="match status" value="1"/>
</dbReference>
<dbReference type="SMART" id="SM00342">
    <property type="entry name" value="HTH_ARAC"/>
    <property type="match status" value="1"/>
</dbReference>
<dbReference type="PROSITE" id="PS01124">
    <property type="entry name" value="HTH_ARAC_FAMILY_2"/>
    <property type="match status" value="1"/>
</dbReference>
<proteinExistence type="predicted"/>
<keyword evidence="1" id="KW-0805">Transcription regulation</keyword>
<dbReference type="OrthoDB" id="629929at2"/>
<dbReference type="InterPro" id="IPR020449">
    <property type="entry name" value="Tscrpt_reg_AraC-type_HTH"/>
</dbReference>
<dbReference type="GO" id="GO:0043565">
    <property type="term" value="F:sequence-specific DNA binding"/>
    <property type="evidence" value="ECO:0007669"/>
    <property type="project" value="InterPro"/>
</dbReference>
<accession>A0A1W2DHJ7</accession>
<dbReference type="AlphaFoldDB" id="A0A1W2DHJ7"/>
<dbReference type="STRING" id="151894.SAMN04488524_3819"/>
<dbReference type="PANTHER" id="PTHR43280:SF32">
    <property type="entry name" value="TRANSCRIPTIONAL REGULATORY PROTEIN"/>
    <property type="match status" value="1"/>
</dbReference>
<dbReference type="InterPro" id="IPR018060">
    <property type="entry name" value="HTH_AraC"/>
</dbReference>
<evidence type="ECO:0000256" key="3">
    <source>
        <dbReference type="ARBA" id="ARBA00023163"/>
    </source>
</evidence>
<feature type="domain" description="HTH araC/xylS-type" evidence="4">
    <location>
        <begin position="190"/>
        <end position="300"/>
    </location>
</feature>
<dbReference type="RefSeq" id="WP_084240594.1">
    <property type="nucleotide sequence ID" value="NZ_FWXT01000003.1"/>
</dbReference>
<dbReference type="GO" id="GO:0003700">
    <property type="term" value="F:DNA-binding transcription factor activity"/>
    <property type="evidence" value="ECO:0007669"/>
    <property type="project" value="InterPro"/>
</dbReference>
<name>A0A1W2DHJ7_9SPHI</name>
<evidence type="ECO:0000256" key="2">
    <source>
        <dbReference type="ARBA" id="ARBA00023125"/>
    </source>
</evidence>
<keyword evidence="6" id="KW-1185">Reference proteome</keyword>
<evidence type="ECO:0000313" key="5">
    <source>
        <dbReference type="EMBL" id="SMC96864.1"/>
    </source>
</evidence>
<dbReference type="InterPro" id="IPR009057">
    <property type="entry name" value="Homeodomain-like_sf"/>
</dbReference>
<dbReference type="SUPFAM" id="SSF46689">
    <property type="entry name" value="Homeodomain-like"/>
    <property type="match status" value="1"/>
</dbReference>
<dbReference type="PANTHER" id="PTHR43280">
    <property type="entry name" value="ARAC-FAMILY TRANSCRIPTIONAL REGULATOR"/>
    <property type="match status" value="1"/>
</dbReference>
<protein>
    <submittedName>
        <fullName evidence="5">Helix-turn-helix domain-containing protein</fullName>
    </submittedName>
</protein>
<dbReference type="Gene3D" id="1.10.10.60">
    <property type="entry name" value="Homeodomain-like"/>
    <property type="match status" value="1"/>
</dbReference>
<keyword evidence="3" id="KW-0804">Transcription</keyword>
<keyword evidence="2" id="KW-0238">DNA-binding</keyword>
<evidence type="ECO:0000259" key="4">
    <source>
        <dbReference type="PROSITE" id="PS01124"/>
    </source>
</evidence>
<gene>
    <name evidence="5" type="ORF">SAMN04488524_3819</name>
</gene>
<dbReference type="EMBL" id="FWXT01000003">
    <property type="protein sequence ID" value="SMC96864.1"/>
    <property type="molecule type" value="Genomic_DNA"/>
</dbReference>
<evidence type="ECO:0000256" key="1">
    <source>
        <dbReference type="ARBA" id="ARBA00023015"/>
    </source>
</evidence>